<name>A0A9R0JLH4_SPIOL</name>
<evidence type="ECO:0000313" key="12">
    <source>
        <dbReference type="RefSeq" id="XP_021839034.1"/>
    </source>
</evidence>
<reference evidence="12" key="2">
    <citation type="submission" date="2025-08" db="UniProtKB">
        <authorList>
            <consortium name="RefSeq"/>
        </authorList>
    </citation>
    <scope>IDENTIFICATION</scope>
    <source>
        <tissue evidence="12">Leaf</tissue>
    </source>
</reference>
<dbReference type="InterPro" id="IPR058353">
    <property type="entry name" value="DUF8040"/>
</dbReference>
<keyword evidence="7" id="KW-0539">Nucleus</keyword>
<evidence type="ECO:0000256" key="3">
    <source>
        <dbReference type="ARBA" id="ARBA00006958"/>
    </source>
</evidence>
<feature type="domain" description="DUF8040" evidence="10">
    <location>
        <begin position="46"/>
        <end position="132"/>
    </location>
</feature>
<dbReference type="InterPro" id="IPR027806">
    <property type="entry name" value="HARBI1_dom"/>
</dbReference>
<dbReference type="PANTHER" id="PTHR22930">
    <property type="match status" value="1"/>
</dbReference>
<evidence type="ECO:0000256" key="4">
    <source>
        <dbReference type="ARBA" id="ARBA00022722"/>
    </source>
</evidence>
<dbReference type="AlphaFoldDB" id="A0A9R0JLH4"/>
<evidence type="ECO:0000256" key="2">
    <source>
        <dbReference type="ARBA" id="ARBA00004123"/>
    </source>
</evidence>
<evidence type="ECO:0000256" key="5">
    <source>
        <dbReference type="ARBA" id="ARBA00022723"/>
    </source>
</evidence>
<gene>
    <name evidence="12" type="primary">LOC110778782</name>
</gene>
<feature type="transmembrane region" description="Helical" evidence="8">
    <location>
        <begin position="7"/>
        <end position="25"/>
    </location>
</feature>
<keyword evidence="6" id="KW-0378">Hydrolase</keyword>
<dbReference type="GO" id="GO:0004518">
    <property type="term" value="F:nuclease activity"/>
    <property type="evidence" value="ECO:0007669"/>
    <property type="project" value="UniProtKB-KW"/>
</dbReference>
<keyword evidence="8" id="KW-1133">Transmembrane helix</keyword>
<dbReference type="GO" id="GO:0016787">
    <property type="term" value="F:hydrolase activity"/>
    <property type="evidence" value="ECO:0007669"/>
    <property type="project" value="UniProtKB-KW"/>
</dbReference>
<comment type="similarity">
    <text evidence="3">Belongs to the HARBI1 family.</text>
</comment>
<dbReference type="Pfam" id="PF13359">
    <property type="entry name" value="DDE_Tnp_4"/>
    <property type="match status" value="1"/>
</dbReference>
<organism evidence="11 12">
    <name type="scientific">Spinacia oleracea</name>
    <name type="common">Spinach</name>
    <dbReference type="NCBI Taxonomy" id="3562"/>
    <lineage>
        <taxon>Eukaryota</taxon>
        <taxon>Viridiplantae</taxon>
        <taxon>Streptophyta</taxon>
        <taxon>Embryophyta</taxon>
        <taxon>Tracheophyta</taxon>
        <taxon>Spermatophyta</taxon>
        <taxon>Magnoliopsida</taxon>
        <taxon>eudicotyledons</taxon>
        <taxon>Gunneridae</taxon>
        <taxon>Pentapetalae</taxon>
        <taxon>Caryophyllales</taxon>
        <taxon>Chenopodiaceae</taxon>
        <taxon>Chenopodioideae</taxon>
        <taxon>Anserineae</taxon>
        <taxon>Spinacia</taxon>
    </lineage>
</organism>
<evidence type="ECO:0008006" key="13">
    <source>
        <dbReference type="Google" id="ProtNLM"/>
    </source>
</evidence>
<evidence type="ECO:0000256" key="1">
    <source>
        <dbReference type="ARBA" id="ARBA00001968"/>
    </source>
</evidence>
<keyword evidence="11" id="KW-1185">Reference proteome</keyword>
<dbReference type="KEGG" id="soe:110778782"/>
<dbReference type="RefSeq" id="XP_021839034.1">
    <property type="nucleotide sequence ID" value="XM_021983342.2"/>
</dbReference>
<comment type="subcellular location">
    <subcellularLocation>
        <location evidence="2">Nucleus</location>
    </subcellularLocation>
</comment>
<evidence type="ECO:0000256" key="8">
    <source>
        <dbReference type="SAM" id="Phobius"/>
    </source>
</evidence>
<dbReference type="Pfam" id="PF26138">
    <property type="entry name" value="DUF8040"/>
    <property type="match status" value="1"/>
</dbReference>
<keyword evidence="5" id="KW-0479">Metal-binding</keyword>
<dbReference type="OrthoDB" id="1699974at2759"/>
<dbReference type="GO" id="GO:0046872">
    <property type="term" value="F:metal ion binding"/>
    <property type="evidence" value="ECO:0007669"/>
    <property type="project" value="UniProtKB-KW"/>
</dbReference>
<comment type="cofactor">
    <cofactor evidence="1">
        <name>a divalent metal cation</name>
        <dbReference type="ChEBI" id="CHEBI:60240"/>
    </cofactor>
</comment>
<keyword evidence="4" id="KW-0540">Nuclease</keyword>
<evidence type="ECO:0000256" key="6">
    <source>
        <dbReference type="ARBA" id="ARBA00022801"/>
    </source>
</evidence>
<accession>A0A9R0JLH4</accession>
<dbReference type="Proteomes" id="UP000813463">
    <property type="component" value="Chromosome 4"/>
</dbReference>
<feature type="domain" description="DDE Tnp4" evidence="9">
    <location>
        <begin position="164"/>
        <end position="316"/>
    </location>
</feature>
<evidence type="ECO:0000259" key="9">
    <source>
        <dbReference type="Pfam" id="PF13359"/>
    </source>
</evidence>
<dbReference type="PANTHER" id="PTHR22930:SF281">
    <property type="entry name" value="NUCLEASE"/>
    <property type="match status" value="1"/>
</dbReference>
<dbReference type="InterPro" id="IPR045249">
    <property type="entry name" value="HARBI1-like"/>
</dbReference>
<dbReference type="GO" id="GO:0005634">
    <property type="term" value="C:nucleus"/>
    <property type="evidence" value="ECO:0007669"/>
    <property type="project" value="UniProtKB-SubCell"/>
</dbReference>
<reference evidence="11" key="1">
    <citation type="journal article" date="2021" name="Nat. Commun.">
        <title>Genomic analyses provide insights into spinach domestication and the genetic basis of agronomic traits.</title>
        <authorList>
            <person name="Cai X."/>
            <person name="Sun X."/>
            <person name="Xu C."/>
            <person name="Sun H."/>
            <person name="Wang X."/>
            <person name="Ge C."/>
            <person name="Zhang Z."/>
            <person name="Wang Q."/>
            <person name="Fei Z."/>
            <person name="Jiao C."/>
            <person name="Wang Q."/>
        </authorList>
    </citation>
    <scope>NUCLEOTIDE SEQUENCE [LARGE SCALE GENOMIC DNA]</scope>
    <source>
        <strain evidence="11">cv. Varoflay</strain>
    </source>
</reference>
<keyword evidence="8" id="KW-0812">Transmembrane</keyword>
<evidence type="ECO:0000256" key="7">
    <source>
        <dbReference type="ARBA" id="ARBA00023242"/>
    </source>
</evidence>
<evidence type="ECO:0000313" key="11">
    <source>
        <dbReference type="Proteomes" id="UP000813463"/>
    </source>
</evidence>
<evidence type="ECO:0000259" key="10">
    <source>
        <dbReference type="Pfam" id="PF26138"/>
    </source>
</evidence>
<dbReference type="GeneID" id="110778782"/>
<keyword evidence="8" id="KW-0472">Membrane</keyword>
<protein>
    <recommendedName>
        <fullName evidence="13">DDE Tnp4 domain-containing protein</fullName>
    </recommendedName>
</protein>
<proteinExistence type="inferred from homology"/>
<sequence>MDNDEDIELAMAVVGFIIVVVGAWYGQRYRINEITWNECDRAQRRATWMNTLRTDRICREKFRLDICRFEKLCHVLQTKGGLVTTKCHGERNSGFIPSYTWHDLKNRTMQALYARSGETVSRQFHVVLASMLKLGKYYIKQIDHNTNYADDNKWKWFEGVVGALDGTHIKMTVSVEDRRPRYRDRKGDLSTNVLATCDPNIRFTYVLPGWEGSTSDPRVLRDALRRPNGLKVPRSFSNAEGFLAPYKGTRYHLNLWRGNTPTYYKELFNLRHSSARNTIERAFGLLKKRWSILRDASFFPKKIQIRIMNACFILHNFLREENMEETSLMQEVEEDLLNMEAIDEEDEEDDYILTARSTNEWNEFRDDLAKNMFDEYLERRAQLI</sequence>